<name>A0A0E9WEV7_ANGAN</name>
<proteinExistence type="predicted"/>
<evidence type="ECO:0000313" key="1">
    <source>
        <dbReference type="EMBL" id="JAH88028.1"/>
    </source>
</evidence>
<accession>A0A0E9WEV7</accession>
<protein>
    <submittedName>
        <fullName evidence="1">Uncharacterized protein</fullName>
    </submittedName>
</protein>
<organism evidence="1">
    <name type="scientific">Anguilla anguilla</name>
    <name type="common">European freshwater eel</name>
    <name type="synonym">Muraena anguilla</name>
    <dbReference type="NCBI Taxonomy" id="7936"/>
    <lineage>
        <taxon>Eukaryota</taxon>
        <taxon>Metazoa</taxon>
        <taxon>Chordata</taxon>
        <taxon>Craniata</taxon>
        <taxon>Vertebrata</taxon>
        <taxon>Euteleostomi</taxon>
        <taxon>Actinopterygii</taxon>
        <taxon>Neopterygii</taxon>
        <taxon>Teleostei</taxon>
        <taxon>Anguilliformes</taxon>
        <taxon>Anguillidae</taxon>
        <taxon>Anguilla</taxon>
    </lineage>
</organism>
<dbReference type="EMBL" id="GBXM01020549">
    <property type="protein sequence ID" value="JAH88028.1"/>
    <property type="molecule type" value="Transcribed_RNA"/>
</dbReference>
<dbReference type="AlphaFoldDB" id="A0A0E9WEV7"/>
<sequence length="48" mass="5193">MGQRTRGVAILGPENETIKKDPSWVVNNRIISGAVKNKKGSRVCSPVT</sequence>
<reference evidence="1" key="2">
    <citation type="journal article" date="2015" name="Fish Shellfish Immunol.">
        <title>Early steps in the European eel (Anguilla anguilla)-Vibrio vulnificus interaction in the gills: Role of the RtxA13 toxin.</title>
        <authorList>
            <person name="Callol A."/>
            <person name="Pajuelo D."/>
            <person name="Ebbesson L."/>
            <person name="Teles M."/>
            <person name="MacKenzie S."/>
            <person name="Amaro C."/>
        </authorList>
    </citation>
    <scope>NUCLEOTIDE SEQUENCE</scope>
</reference>
<reference evidence="1" key="1">
    <citation type="submission" date="2014-11" db="EMBL/GenBank/DDBJ databases">
        <authorList>
            <person name="Amaro Gonzalez C."/>
        </authorList>
    </citation>
    <scope>NUCLEOTIDE SEQUENCE</scope>
</reference>